<reference evidence="1 2" key="1">
    <citation type="submission" date="2020-06" db="EMBL/GenBank/DDBJ databases">
        <title>Transcriptomic and genomic resources for Thalictrum thalictroides and T. hernandezii: Facilitating candidate gene discovery in an emerging model plant lineage.</title>
        <authorList>
            <person name="Arias T."/>
            <person name="Riano-Pachon D.M."/>
            <person name="Di Stilio V.S."/>
        </authorList>
    </citation>
    <scope>NUCLEOTIDE SEQUENCE [LARGE SCALE GENOMIC DNA]</scope>
    <source>
        <strain evidence="2">cv. WT478/WT964</strain>
        <tissue evidence="1">Leaves</tissue>
    </source>
</reference>
<sequence>MLLVIISGEGEAIGPNATKFCSRAGHYIKAKIPVFYPDWKTDEANPEIKHGRSDAWLKGHKHLDGTMLESVQEQYQQVKLANERKRRSSLTEEGMEYYEDMDTDALA</sequence>
<evidence type="ECO:0000313" key="1">
    <source>
        <dbReference type="EMBL" id="KAF5180717.1"/>
    </source>
</evidence>
<dbReference type="Proteomes" id="UP000554482">
    <property type="component" value="Unassembled WGS sequence"/>
</dbReference>
<name>A0A7J6V7H1_THATH</name>
<keyword evidence="2" id="KW-1185">Reference proteome</keyword>
<dbReference type="AlphaFoldDB" id="A0A7J6V7H1"/>
<proteinExistence type="predicted"/>
<evidence type="ECO:0000313" key="2">
    <source>
        <dbReference type="Proteomes" id="UP000554482"/>
    </source>
</evidence>
<comment type="caution">
    <text evidence="1">The sequence shown here is derived from an EMBL/GenBank/DDBJ whole genome shotgun (WGS) entry which is preliminary data.</text>
</comment>
<gene>
    <name evidence="1" type="ORF">FRX31_029695</name>
</gene>
<accession>A0A7J6V7H1</accession>
<organism evidence="1 2">
    <name type="scientific">Thalictrum thalictroides</name>
    <name type="common">Rue-anemone</name>
    <name type="synonym">Anemone thalictroides</name>
    <dbReference type="NCBI Taxonomy" id="46969"/>
    <lineage>
        <taxon>Eukaryota</taxon>
        <taxon>Viridiplantae</taxon>
        <taxon>Streptophyta</taxon>
        <taxon>Embryophyta</taxon>
        <taxon>Tracheophyta</taxon>
        <taxon>Spermatophyta</taxon>
        <taxon>Magnoliopsida</taxon>
        <taxon>Ranunculales</taxon>
        <taxon>Ranunculaceae</taxon>
        <taxon>Thalictroideae</taxon>
        <taxon>Thalictrum</taxon>
    </lineage>
</organism>
<dbReference type="EMBL" id="JABWDY010037037">
    <property type="protein sequence ID" value="KAF5180717.1"/>
    <property type="molecule type" value="Genomic_DNA"/>
</dbReference>
<protein>
    <submittedName>
        <fullName evidence="1">Uncharacterized protein</fullName>
    </submittedName>
</protein>
<dbReference type="OrthoDB" id="1888023at2759"/>